<keyword evidence="5" id="KW-1185">Reference proteome</keyword>
<name>A0AAJ6AQZ4_9MICC</name>
<dbReference type="PANTHER" id="PTHR43022:SF1">
    <property type="entry name" value="PROTEIN SMF"/>
    <property type="match status" value="1"/>
</dbReference>
<sequence>MDRPCPAGNRDLLDQVADVGLVVSEVPPGETPSRHRFQARGRLMAALSNVTILVEAGARSGAMRLAEQAHDLGRRVGAVPGPVTSATSAGPHRLLQERRGELVTDASQIINMLHMTEALNEAPTGSLIPSRFRSAPAQQRSSDTPTL</sequence>
<reference evidence="4 5" key="1">
    <citation type="submission" date="2023-03" db="EMBL/GenBank/DDBJ databases">
        <title>Complete genome sequences of several Auritidibacter ignavus strains isolated from ear infections.</title>
        <authorList>
            <person name="Baehr T."/>
            <person name="Baumhoegger A.M."/>
        </authorList>
    </citation>
    <scope>NUCLEOTIDE SEQUENCE [LARGE SCALE GENOMIC DNA]</scope>
    <source>
        <strain evidence="4 5">BABAE-6</strain>
    </source>
</reference>
<evidence type="ECO:0000313" key="4">
    <source>
        <dbReference type="EMBL" id="WGH94525.1"/>
    </source>
</evidence>
<evidence type="ECO:0000256" key="2">
    <source>
        <dbReference type="SAM" id="MobiDB-lite"/>
    </source>
</evidence>
<proteinExistence type="inferred from homology"/>
<evidence type="ECO:0000313" key="5">
    <source>
        <dbReference type="Proteomes" id="UP001224674"/>
    </source>
</evidence>
<feature type="compositionally biased region" description="Polar residues" evidence="2">
    <location>
        <begin position="136"/>
        <end position="147"/>
    </location>
</feature>
<feature type="region of interest" description="Disordered" evidence="2">
    <location>
        <begin position="125"/>
        <end position="147"/>
    </location>
</feature>
<dbReference type="Gene3D" id="3.40.50.450">
    <property type="match status" value="1"/>
</dbReference>
<dbReference type="InterPro" id="IPR057666">
    <property type="entry name" value="DrpA_SLOG"/>
</dbReference>
<protein>
    <submittedName>
        <fullName evidence="4">DNA-processing protein DprA</fullName>
    </submittedName>
</protein>
<dbReference type="SUPFAM" id="SSF102405">
    <property type="entry name" value="MCP/YpsA-like"/>
    <property type="match status" value="1"/>
</dbReference>
<organism evidence="4 5">
    <name type="scientific">Auritidibacter ignavus</name>
    <dbReference type="NCBI Taxonomy" id="678932"/>
    <lineage>
        <taxon>Bacteria</taxon>
        <taxon>Bacillati</taxon>
        <taxon>Actinomycetota</taxon>
        <taxon>Actinomycetes</taxon>
        <taxon>Micrococcales</taxon>
        <taxon>Micrococcaceae</taxon>
        <taxon>Auritidibacter</taxon>
    </lineage>
</organism>
<dbReference type="GO" id="GO:0009294">
    <property type="term" value="P:DNA-mediated transformation"/>
    <property type="evidence" value="ECO:0007669"/>
    <property type="project" value="InterPro"/>
</dbReference>
<gene>
    <name evidence="4" type="ORF">QDX21_09295</name>
</gene>
<evidence type="ECO:0000256" key="1">
    <source>
        <dbReference type="ARBA" id="ARBA00006525"/>
    </source>
</evidence>
<dbReference type="Proteomes" id="UP001224674">
    <property type="component" value="Chromosome"/>
</dbReference>
<dbReference type="AlphaFoldDB" id="A0AAJ6AQZ4"/>
<comment type="similarity">
    <text evidence="1">Belongs to the DprA/Smf family.</text>
</comment>
<dbReference type="Pfam" id="PF02481">
    <property type="entry name" value="DNA_processg_A"/>
    <property type="match status" value="1"/>
</dbReference>
<feature type="domain" description="Smf/DprA SLOG" evidence="3">
    <location>
        <begin position="2"/>
        <end position="113"/>
    </location>
</feature>
<dbReference type="EMBL" id="CP122566">
    <property type="protein sequence ID" value="WGH94525.1"/>
    <property type="molecule type" value="Genomic_DNA"/>
</dbReference>
<dbReference type="InterPro" id="IPR003488">
    <property type="entry name" value="DprA"/>
</dbReference>
<dbReference type="RefSeq" id="WP_279675454.1">
    <property type="nucleotide sequence ID" value="NZ_CP122566.1"/>
</dbReference>
<dbReference type="PANTHER" id="PTHR43022">
    <property type="entry name" value="PROTEIN SMF"/>
    <property type="match status" value="1"/>
</dbReference>
<accession>A0AAJ6AQZ4</accession>
<evidence type="ECO:0000259" key="3">
    <source>
        <dbReference type="Pfam" id="PF02481"/>
    </source>
</evidence>